<comment type="similarity">
    <text evidence="2 7">Belongs to the EMP24/GP25L family.</text>
</comment>
<evidence type="ECO:0000256" key="2">
    <source>
        <dbReference type="ARBA" id="ARBA00007104"/>
    </source>
</evidence>
<evidence type="ECO:0000256" key="3">
    <source>
        <dbReference type="ARBA" id="ARBA00022692"/>
    </source>
</evidence>
<evidence type="ECO:0000256" key="5">
    <source>
        <dbReference type="ARBA" id="ARBA00022989"/>
    </source>
</evidence>
<keyword evidence="6" id="KW-0472">Membrane</keyword>
<dbReference type="HOGENOM" id="CLU_066963_2_1_1"/>
<evidence type="ECO:0000256" key="6">
    <source>
        <dbReference type="ARBA" id="ARBA00023136"/>
    </source>
</evidence>
<evidence type="ECO:0000259" key="8">
    <source>
        <dbReference type="PROSITE" id="PS50866"/>
    </source>
</evidence>
<dbReference type="KEGG" id="pfj:MYCFIDRAFT_134062"/>
<reference evidence="9 10" key="1">
    <citation type="journal article" date="2012" name="PLoS Pathog.">
        <title>Diverse lifestyles and strategies of plant pathogenesis encoded in the genomes of eighteen Dothideomycetes fungi.</title>
        <authorList>
            <person name="Ohm R.A."/>
            <person name="Feau N."/>
            <person name="Henrissat B."/>
            <person name="Schoch C.L."/>
            <person name="Horwitz B.A."/>
            <person name="Barry K.W."/>
            <person name="Condon B.J."/>
            <person name="Copeland A.C."/>
            <person name="Dhillon B."/>
            <person name="Glaser F."/>
            <person name="Hesse C.N."/>
            <person name="Kosti I."/>
            <person name="LaButti K."/>
            <person name="Lindquist E.A."/>
            <person name="Lucas S."/>
            <person name="Salamov A.A."/>
            <person name="Bradshaw R.E."/>
            <person name="Ciuffetti L."/>
            <person name="Hamelin R.C."/>
            <person name="Kema G.H.J."/>
            <person name="Lawrence C."/>
            <person name="Scott J.A."/>
            <person name="Spatafora J.W."/>
            <person name="Turgeon B.G."/>
            <person name="de Wit P.J.G.M."/>
            <person name="Zhong S."/>
            <person name="Goodwin S.B."/>
            <person name="Grigoriev I.V."/>
        </authorList>
    </citation>
    <scope>NUCLEOTIDE SEQUENCE [LARGE SCALE GENOMIC DNA]</scope>
    <source>
        <strain evidence="9 10">CIRAD86</strain>
    </source>
</reference>
<dbReference type="InterPro" id="IPR009038">
    <property type="entry name" value="GOLD_dom"/>
</dbReference>
<dbReference type="Proteomes" id="UP000016932">
    <property type="component" value="Unassembled WGS sequence"/>
</dbReference>
<dbReference type="OrthoDB" id="3427at2759"/>
<dbReference type="InterPro" id="IPR015720">
    <property type="entry name" value="Emp24-like"/>
</dbReference>
<evidence type="ECO:0000313" key="10">
    <source>
        <dbReference type="Proteomes" id="UP000016932"/>
    </source>
</evidence>
<keyword evidence="4" id="KW-0732">Signal</keyword>
<dbReference type="SMART" id="SM01190">
    <property type="entry name" value="EMP24_GP25L"/>
    <property type="match status" value="1"/>
</dbReference>
<dbReference type="GeneID" id="19330889"/>
<dbReference type="PANTHER" id="PTHR22811">
    <property type="entry name" value="TRANSMEMBRANE EMP24 DOMAIN-CONTAINING PROTEIN"/>
    <property type="match status" value="1"/>
</dbReference>
<keyword evidence="3 7" id="KW-0812">Transmembrane</keyword>
<name>M3A0V5_PSEFD</name>
<dbReference type="AlphaFoldDB" id="M3A0V5"/>
<evidence type="ECO:0000256" key="7">
    <source>
        <dbReference type="RuleBase" id="RU003827"/>
    </source>
</evidence>
<evidence type="ECO:0000313" key="9">
    <source>
        <dbReference type="EMBL" id="EME84764.1"/>
    </source>
</evidence>
<dbReference type="EMBL" id="KB446557">
    <property type="protein sequence ID" value="EME84764.1"/>
    <property type="molecule type" value="Genomic_DNA"/>
</dbReference>
<feature type="domain" description="GOLD" evidence="8">
    <location>
        <begin position="23"/>
        <end position="127"/>
    </location>
</feature>
<sequence>MLSAALLFAQTQALYFYIDGSSQKCFFEDLPKHTLVVGHFKATLYDHNTRTYQPNDDMGIHIIVDELFDNVYHRVASQRGRADGKFTFTATESGEHRMCFTPTNVPSHRGWNLLGSEVGGIKMELDLVIGETSQIESSDKSKISEVVQKVKDLTARLQDVRREQVFQREREVEFRDQSEAVNSRVVRWTLIQTAVLAITCAWQLSYLRAFFIKQKLT</sequence>
<protein>
    <recommendedName>
        <fullName evidence="8">GOLD domain-containing protein</fullName>
    </recommendedName>
</protein>
<proteinExistence type="inferred from homology"/>
<dbReference type="RefSeq" id="XP_007925359.1">
    <property type="nucleotide sequence ID" value="XM_007927168.1"/>
</dbReference>
<evidence type="ECO:0000256" key="4">
    <source>
        <dbReference type="ARBA" id="ARBA00022729"/>
    </source>
</evidence>
<evidence type="ECO:0000256" key="1">
    <source>
        <dbReference type="ARBA" id="ARBA00004479"/>
    </source>
</evidence>
<dbReference type="PROSITE" id="PS50866">
    <property type="entry name" value="GOLD"/>
    <property type="match status" value="1"/>
</dbReference>
<keyword evidence="10" id="KW-1185">Reference proteome</keyword>
<dbReference type="GO" id="GO:0016020">
    <property type="term" value="C:membrane"/>
    <property type="evidence" value="ECO:0007669"/>
    <property type="project" value="UniProtKB-SubCell"/>
</dbReference>
<dbReference type="VEuPathDB" id="FungiDB:MYCFIDRAFT_134062"/>
<dbReference type="Pfam" id="PF01105">
    <property type="entry name" value="EMP24_GP25L"/>
    <property type="match status" value="1"/>
</dbReference>
<accession>M3A0V5</accession>
<dbReference type="STRING" id="383855.M3A0V5"/>
<comment type="subcellular location">
    <subcellularLocation>
        <location evidence="1 7">Membrane</location>
        <topology evidence="1 7">Single-pass type I membrane protein</topology>
    </subcellularLocation>
</comment>
<keyword evidence="5" id="KW-1133">Transmembrane helix</keyword>
<gene>
    <name evidence="9" type="ORF">MYCFIDRAFT_134062</name>
</gene>
<dbReference type="eggNOG" id="KOG1690">
    <property type="taxonomic scope" value="Eukaryota"/>
</dbReference>
<organism evidence="9 10">
    <name type="scientific">Pseudocercospora fijiensis (strain CIRAD86)</name>
    <name type="common">Black leaf streak disease fungus</name>
    <name type="synonym">Mycosphaerella fijiensis</name>
    <dbReference type="NCBI Taxonomy" id="383855"/>
    <lineage>
        <taxon>Eukaryota</taxon>
        <taxon>Fungi</taxon>
        <taxon>Dikarya</taxon>
        <taxon>Ascomycota</taxon>
        <taxon>Pezizomycotina</taxon>
        <taxon>Dothideomycetes</taxon>
        <taxon>Dothideomycetidae</taxon>
        <taxon>Mycosphaerellales</taxon>
        <taxon>Mycosphaerellaceae</taxon>
        <taxon>Pseudocercospora</taxon>
    </lineage>
</organism>